<feature type="region of interest" description="Disordered" evidence="1">
    <location>
        <begin position="706"/>
        <end position="754"/>
    </location>
</feature>
<proteinExistence type="predicted"/>
<feature type="region of interest" description="Disordered" evidence="1">
    <location>
        <begin position="456"/>
        <end position="694"/>
    </location>
</feature>
<dbReference type="Pfam" id="PF14410">
    <property type="entry name" value="GH-E"/>
    <property type="match status" value="1"/>
</dbReference>
<evidence type="ECO:0000313" key="3">
    <source>
        <dbReference type="EMBL" id="SPF68127.1"/>
    </source>
</evidence>
<dbReference type="Proteomes" id="UP000265962">
    <property type="component" value="Unassembled WGS sequence"/>
</dbReference>
<feature type="domain" description="Toxin YqcG C-terminal" evidence="2">
    <location>
        <begin position="792"/>
        <end position="853"/>
    </location>
</feature>
<feature type="compositionally biased region" description="Low complexity" evidence="1">
    <location>
        <begin position="577"/>
        <end position="605"/>
    </location>
</feature>
<evidence type="ECO:0000256" key="1">
    <source>
        <dbReference type="SAM" id="MobiDB-lite"/>
    </source>
</evidence>
<protein>
    <submittedName>
        <fullName evidence="3">HNH/ENDO VII superfamily nuclease with conserved GHE residues</fullName>
    </submittedName>
</protein>
<dbReference type="EMBL" id="OMOH01000004">
    <property type="protein sequence ID" value="SPF68127.1"/>
    <property type="molecule type" value="Genomic_DNA"/>
</dbReference>
<reference evidence="4" key="1">
    <citation type="submission" date="2018-02" db="EMBL/GenBank/DDBJ databases">
        <authorList>
            <person name="Hornung B."/>
        </authorList>
    </citation>
    <scope>NUCLEOTIDE SEQUENCE [LARGE SCALE GENOMIC DNA]</scope>
</reference>
<organism evidence="3 4">
    <name type="scientific">Propionibacterium ruminifibrarum</name>
    <dbReference type="NCBI Taxonomy" id="1962131"/>
    <lineage>
        <taxon>Bacteria</taxon>
        <taxon>Bacillati</taxon>
        <taxon>Actinomycetota</taxon>
        <taxon>Actinomycetes</taxon>
        <taxon>Propionibacteriales</taxon>
        <taxon>Propionibacteriaceae</taxon>
        <taxon>Propionibacterium</taxon>
    </lineage>
</organism>
<keyword evidence="4" id="KW-1185">Reference proteome</keyword>
<feature type="compositionally biased region" description="Basic and acidic residues" evidence="1">
    <location>
        <begin position="607"/>
        <end position="618"/>
    </location>
</feature>
<feature type="region of interest" description="Disordered" evidence="1">
    <location>
        <begin position="782"/>
        <end position="801"/>
    </location>
</feature>
<dbReference type="InterPro" id="IPR026835">
    <property type="entry name" value="YqcG_C"/>
</dbReference>
<feature type="compositionally biased region" description="Low complexity" evidence="1">
    <location>
        <begin position="535"/>
        <end position="548"/>
    </location>
</feature>
<name>A0A375I023_9ACTN</name>
<accession>A0A375I023</accession>
<gene>
    <name evidence="3" type="ORF">PROPJV5_1070</name>
</gene>
<feature type="compositionally biased region" description="Basic and acidic residues" evidence="1">
    <location>
        <begin position="648"/>
        <end position="679"/>
    </location>
</feature>
<sequence length="857" mass="89950">MAASMTMSMDGGGASGLVDPEMIPKIDTSYVTDAATELRNMSTAVGDNVDDIVTEWARLKSPGVYEAPESSTVYNLLDPASSSADGVETALSSAADALDDFADALDVIKPDLDAVREGVREFRKKALAGEDTTKTVVEYIPNSSLSQMKKQTIHADWFSAPERYSDENNHWIAKINDQVAKIINAENECANTINGLVSDDIEQLPTDITGAELDGQALPWGQRTEREASNCGQSVAMGIWDGVAGIVNGGLSFLSYNPRTGDLGDFSHAGQSVLGVGKLGLAFLLSCGFAGVSISYPLKVIGKEIGVDPLGKLAEENQVFAWYETMVAPLEDAFGGLFNIYPNSDKPLAAWRDDPVRAASSTVINVGSFFIPSADLGKAGAVGADVSRGARFTRYGARTAGIIADTILPGGSYVAKAAADIGVRGAGVASRASESLGVVARASTAVDNMLLHDLGKTHSVPDMGGVTSDLRGGGAGGVDAPSLGDGGPDLNGVGSSADHSVLPDTSHHNAPDLGGSESVSSAKTAHGGDDPSNQSGSGVESARSSSEVPQRAEAGNSVGANDAPETGAAKRAAVDNSAPEAGSSAPAPDATGGHGDAAGSSSSGSHGDGDVTARRSESSDSAGNGVDGDGESGSAERKHATETVPAKDAPRPYTADDVRQALEDAPRDKDGNPLDHRTGEPLLSEDSAGRRGWEMRWDPSSETWVAENRGNGYPNGLPPTGEPNSYGYDSNGTRMPYANSRPSYDPGDPANGIPSQEERVFEAARNEDGEVIVRDINNQERVVEWEPGEPHNDMDSGWDMGHKPGKEYAKMRDKYLNHEYSPDPIENERLFLEDYRNPDNYIPQDPLRNRSHMDEIP</sequence>
<feature type="region of interest" description="Disordered" evidence="1">
    <location>
        <begin position="836"/>
        <end position="857"/>
    </location>
</feature>
<evidence type="ECO:0000313" key="4">
    <source>
        <dbReference type="Proteomes" id="UP000265962"/>
    </source>
</evidence>
<evidence type="ECO:0000259" key="2">
    <source>
        <dbReference type="Pfam" id="PF14410"/>
    </source>
</evidence>
<dbReference type="RefSeq" id="WP_119715585.1">
    <property type="nucleotide sequence ID" value="NZ_OMOH01000004.1"/>
</dbReference>
<feature type="compositionally biased region" description="Basic and acidic residues" evidence="1">
    <location>
        <begin position="847"/>
        <end position="857"/>
    </location>
</feature>
<dbReference type="AlphaFoldDB" id="A0A375I023"/>
<dbReference type="OrthoDB" id="4818302at2"/>